<accession>A0A256GFP2</accession>
<evidence type="ECO:0000313" key="2">
    <source>
        <dbReference type="Proteomes" id="UP000216363"/>
    </source>
</evidence>
<sequence>MSLQTLAIQVSRTNMALALVLEKARELALRDIDIDLTLGDRDGCH</sequence>
<name>A0A256GFP2_9HYPH</name>
<dbReference type="AlphaFoldDB" id="A0A256GFP2"/>
<dbReference type="EMBL" id="NNRN01000056">
    <property type="protein sequence ID" value="OYR25942.1"/>
    <property type="molecule type" value="Genomic_DNA"/>
</dbReference>
<gene>
    <name evidence="1" type="ORF">CES86_3996</name>
</gene>
<dbReference type="Proteomes" id="UP000216363">
    <property type="component" value="Unassembled WGS sequence"/>
</dbReference>
<protein>
    <submittedName>
        <fullName evidence="1">Uncharacterized protein</fullName>
    </submittedName>
</protein>
<comment type="caution">
    <text evidence="1">The sequence shown here is derived from an EMBL/GenBank/DDBJ whole genome shotgun (WGS) entry which is preliminary data.</text>
</comment>
<evidence type="ECO:0000313" key="1">
    <source>
        <dbReference type="EMBL" id="OYR25942.1"/>
    </source>
</evidence>
<organism evidence="1 2">
    <name type="scientific">Brucella lupini</name>
    <dbReference type="NCBI Taxonomy" id="255457"/>
    <lineage>
        <taxon>Bacteria</taxon>
        <taxon>Pseudomonadati</taxon>
        <taxon>Pseudomonadota</taxon>
        <taxon>Alphaproteobacteria</taxon>
        <taxon>Hyphomicrobiales</taxon>
        <taxon>Brucellaceae</taxon>
        <taxon>Brucella/Ochrobactrum group</taxon>
        <taxon>Brucella</taxon>
    </lineage>
</organism>
<reference evidence="1 2" key="1">
    <citation type="submission" date="2017-07" db="EMBL/GenBank/DDBJ databases">
        <title>Draft genome of Ochrobactrum lupini type strain LUP21.</title>
        <authorList>
            <person name="Krzyzanowska D.M."/>
            <person name="Jafra S."/>
        </authorList>
    </citation>
    <scope>NUCLEOTIDE SEQUENCE [LARGE SCALE GENOMIC DNA]</scope>
    <source>
        <strain evidence="1 2">LUP21</strain>
    </source>
</reference>
<proteinExistence type="predicted"/>